<organism evidence="1 2">
    <name type="scientific">Aspergillus ochraceoroseus IBT 24754</name>
    <dbReference type="NCBI Taxonomy" id="1392256"/>
    <lineage>
        <taxon>Eukaryota</taxon>
        <taxon>Fungi</taxon>
        <taxon>Dikarya</taxon>
        <taxon>Ascomycota</taxon>
        <taxon>Pezizomycotina</taxon>
        <taxon>Eurotiomycetes</taxon>
        <taxon>Eurotiomycetidae</taxon>
        <taxon>Eurotiales</taxon>
        <taxon>Aspergillaceae</taxon>
        <taxon>Aspergillus</taxon>
        <taxon>Aspergillus subgen. Nidulantes</taxon>
    </lineage>
</organism>
<comment type="caution">
    <text evidence="1">The sequence shown here is derived from an EMBL/GenBank/DDBJ whole genome shotgun (WGS) entry which is preliminary data.</text>
</comment>
<dbReference type="EMBL" id="MSFN02000002">
    <property type="protein sequence ID" value="PTU22590.1"/>
    <property type="molecule type" value="Genomic_DNA"/>
</dbReference>
<dbReference type="VEuPathDB" id="FungiDB:P175DRAFT_0529656"/>
<dbReference type="GeneID" id="63816589"/>
<dbReference type="Proteomes" id="UP000244073">
    <property type="component" value="Unassembled WGS sequence"/>
</dbReference>
<dbReference type="AlphaFoldDB" id="A0A2T5M224"/>
<gene>
    <name evidence="1" type="ORF">P175DRAFT_0529656</name>
</gene>
<dbReference type="RefSeq" id="XP_040753982.1">
    <property type="nucleotide sequence ID" value="XM_040899707.1"/>
</dbReference>
<accession>A0A2T5M224</accession>
<evidence type="ECO:0000313" key="2">
    <source>
        <dbReference type="Proteomes" id="UP000244073"/>
    </source>
</evidence>
<name>A0A2T5M224_9EURO</name>
<protein>
    <submittedName>
        <fullName evidence="1">Uncharacterized protein</fullName>
    </submittedName>
</protein>
<evidence type="ECO:0000313" key="1">
    <source>
        <dbReference type="EMBL" id="PTU22590.1"/>
    </source>
</evidence>
<sequence>MFGDEVAVTTLPQNGLSRHHKIIESLLDKGEIAVIPVPGKMTAHCPDNSRD</sequence>
<reference evidence="1 2" key="1">
    <citation type="journal article" date="2018" name="Proc. Natl. Acad. Sci. U.S.A.">
        <title>Linking secondary metabolites to gene clusters through genome sequencing of six diverse Aspergillus species.</title>
        <authorList>
            <person name="Kaerboelling I."/>
            <person name="Vesth T.C."/>
            <person name="Frisvad J.C."/>
            <person name="Nybo J.L."/>
            <person name="Theobald S."/>
            <person name="Kuo A."/>
            <person name="Bowyer P."/>
            <person name="Matsuda Y."/>
            <person name="Mondo S."/>
            <person name="Lyhne E.K."/>
            <person name="Kogle M.E."/>
            <person name="Clum A."/>
            <person name="Lipzen A."/>
            <person name="Salamov A."/>
            <person name="Ngan C.Y."/>
            <person name="Daum C."/>
            <person name="Chiniquy J."/>
            <person name="Barry K."/>
            <person name="LaButti K."/>
            <person name="Haridas S."/>
            <person name="Simmons B.A."/>
            <person name="Magnuson J.K."/>
            <person name="Mortensen U.H."/>
            <person name="Larsen T.O."/>
            <person name="Grigoriev I.V."/>
            <person name="Baker S.E."/>
            <person name="Andersen M.R."/>
        </authorList>
    </citation>
    <scope>NUCLEOTIDE SEQUENCE [LARGE SCALE GENOMIC DNA]</scope>
    <source>
        <strain evidence="1 2">IBT 24754</strain>
    </source>
</reference>
<proteinExistence type="predicted"/>